<dbReference type="Proteomes" id="UP001230908">
    <property type="component" value="Unassembled WGS sequence"/>
</dbReference>
<dbReference type="Gene3D" id="3.30.565.10">
    <property type="entry name" value="Histidine kinase-like ATPase, C-terminal domain"/>
    <property type="match status" value="1"/>
</dbReference>
<dbReference type="PRINTS" id="PR00344">
    <property type="entry name" value="BCTRLSENSOR"/>
</dbReference>
<keyword evidence="3" id="KW-0808">Transferase</keyword>
<proteinExistence type="predicted"/>
<dbReference type="InterPro" id="IPR005467">
    <property type="entry name" value="His_kinase_dom"/>
</dbReference>
<keyword evidence="6 9" id="KW-0067">ATP-binding</keyword>
<dbReference type="RefSeq" id="WP_308714824.1">
    <property type="nucleotide sequence ID" value="NZ_JAVHUY010000023.1"/>
</dbReference>
<evidence type="ECO:0000256" key="5">
    <source>
        <dbReference type="ARBA" id="ARBA00022777"/>
    </source>
</evidence>
<keyword evidence="10" id="KW-1185">Reference proteome</keyword>
<dbReference type="GO" id="GO:0005524">
    <property type="term" value="F:ATP binding"/>
    <property type="evidence" value="ECO:0007669"/>
    <property type="project" value="UniProtKB-KW"/>
</dbReference>
<evidence type="ECO:0000256" key="7">
    <source>
        <dbReference type="ARBA" id="ARBA00023012"/>
    </source>
</evidence>
<keyword evidence="4" id="KW-0547">Nucleotide-binding</keyword>
<dbReference type="InterPro" id="IPR036890">
    <property type="entry name" value="HATPase_C_sf"/>
</dbReference>
<evidence type="ECO:0000256" key="2">
    <source>
        <dbReference type="ARBA" id="ARBA00012438"/>
    </source>
</evidence>
<sequence>MHFTHGPAPAVGDPVLLEWLVANLVGNAIRHNHSGGWLTVATSTQDGAAALLEVTNSGPVVRSHEADSLFDPFRRLDNANHANDNGFGLGLSIVRAITDAHHGTVSLHPRAERGLAVRVALPRR</sequence>
<gene>
    <name evidence="9" type="ORF">RB614_23790</name>
</gene>
<accession>A0ABU0ZMA7</accession>
<dbReference type="PROSITE" id="PS50109">
    <property type="entry name" value="HIS_KIN"/>
    <property type="match status" value="1"/>
</dbReference>
<evidence type="ECO:0000313" key="9">
    <source>
        <dbReference type="EMBL" id="MDQ7907547.1"/>
    </source>
</evidence>
<evidence type="ECO:0000256" key="4">
    <source>
        <dbReference type="ARBA" id="ARBA00022741"/>
    </source>
</evidence>
<dbReference type="Pfam" id="PF02518">
    <property type="entry name" value="HATPase_c"/>
    <property type="match status" value="1"/>
</dbReference>
<dbReference type="SUPFAM" id="SSF55874">
    <property type="entry name" value="ATPase domain of HSP90 chaperone/DNA topoisomerase II/histidine kinase"/>
    <property type="match status" value="1"/>
</dbReference>
<keyword evidence="5" id="KW-0418">Kinase</keyword>
<feature type="domain" description="Histidine kinase" evidence="8">
    <location>
        <begin position="1"/>
        <end position="124"/>
    </location>
</feature>
<evidence type="ECO:0000256" key="1">
    <source>
        <dbReference type="ARBA" id="ARBA00000085"/>
    </source>
</evidence>
<evidence type="ECO:0000259" key="8">
    <source>
        <dbReference type="PROSITE" id="PS50109"/>
    </source>
</evidence>
<dbReference type="InterPro" id="IPR004358">
    <property type="entry name" value="Sig_transdc_His_kin-like_C"/>
</dbReference>
<dbReference type="EMBL" id="JAVHUY010000023">
    <property type="protein sequence ID" value="MDQ7907547.1"/>
    <property type="molecule type" value="Genomic_DNA"/>
</dbReference>
<keyword evidence="7" id="KW-0902">Two-component regulatory system</keyword>
<evidence type="ECO:0000313" key="10">
    <source>
        <dbReference type="Proteomes" id="UP001230908"/>
    </source>
</evidence>
<dbReference type="PANTHER" id="PTHR44936:SF10">
    <property type="entry name" value="SENSOR PROTEIN RSTB"/>
    <property type="match status" value="1"/>
</dbReference>
<evidence type="ECO:0000256" key="3">
    <source>
        <dbReference type="ARBA" id="ARBA00022679"/>
    </source>
</evidence>
<name>A0ABU0ZMA7_9ACTN</name>
<comment type="catalytic activity">
    <reaction evidence="1">
        <text>ATP + protein L-histidine = ADP + protein N-phospho-L-histidine.</text>
        <dbReference type="EC" id="2.7.13.3"/>
    </reaction>
</comment>
<dbReference type="EC" id="2.7.13.3" evidence="2"/>
<comment type="caution">
    <text evidence="9">The sequence shown here is derived from an EMBL/GenBank/DDBJ whole genome shotgun (WGS) entry which is preliminary data.</text>
</comment>
<dbReference type="SMART" id="SM00387">
    <property type="entry name" value="HATPase_c"/>
    <property type="match status" value="1"/>
</dbReference>
<organism evidence="9 10">
    <name type="scientific">Phytohabitans maris</name>
    <dbReference type="NCBI Taxonomy" id="3071409"/>
    <lineage>
        <taxon>Bacteria</taxon>
        <taxon>Bacillati</taxon>
        <taxon>Actinomycetota</taxon>
        <taxon>Actinomycetes</taxon>
        <taxon>Micromonosporales</taxon>
        <taxon>Micromonosporaceae</taxon>
    </lineage>
</organism>
<protein>
    <recommendedName>
        <fullName evidence="2">histidine kinase</fullName>
        <ecNumber evidence="2">2.7.13.3</ecNumber>
    </recommendedName>
</protein>
<dbReference type="PANTHER" id="PTHR44936">
    <property type="entry name" value="SENSOR PROTEIN CREC"/>
    <property type="match status" value="1"/>
</dbReference>
<dbReference type="InterPro" id="IPR050980">
    <property type="entry name" value="2C_sensor_his_kinase"/>
</dbReference>
<reference evidence="9 10" key="1">
    <citation type="submission" date="2023-08" db="EMBL/GenBank/DDBJ databases">
        <title>Phytohabitans sansha sp. nov., isolated from marine sediment.</title>
        <authorList>
            <person name="Zhao Y."/>
            <person name="Yi K."/>
        </authorList>
    </citation>
    <scope>NUCLEOTIDE SEQUENCE [LARGE SCALE GENOMIC DNA]</scope>
    <source>
        <strain evidence="9 10">ZYX-F-186</strain>
    </source>
</reference>
<evidence type="ECO:0000256" key="6">
    <source>
        <dbReference type="ARBA" id="ARBA00022840"/>
    </source>
</evidence>
<dbReference type="InterPro" id="IPR003594">
    <property type="entry name" value="HATPase_dom"/>
</dbReference>